<keyword evidence="1" id="KW-0805">Transcription regulation</keyword>
<accession>A0A2M8ZAG0</accession>
<protein>
    <submittedName>
        <fullName evidence="5">DNA-binding LacI/PurR family transcriptional regulator</fullName>
    </submittedName>
</protein>
<evidence type="ECO:0000259" key="4">
    <source>
        <dbReference type="PROSITE" id="PS50932"/>
    </source>
</evidence>
<name>A0A2M8ZAG0_9FIRM</name>
<dbReference type="GO" id="GO:0000976">
    <property type="term" value="F:transcription cis-regulatory region binding"/>
    <property type="evidence" value="ECO:0007669"/>
    <property type="project" value="TreeGrafter"/>
</dbReference>
<feature type="domain" description="HTH lacI-type" evidence="4">
    <location>
        <begin position="5"/>
        <end position="59"/>
    </location>
</feature>
<dbReference type="GO" id="GO:0003700">
    <property type="term" value="F:DNA-binding transcription factor activity"/>
    <property type="evidence" value="ECO:0007669"/>
    <property type="project" value="TreeGrafter"/>
</dbReference>
<dbReference type="InterPro" id="IPR000843">
    <property type="entry name" value="HTH_LacI"/>
</dbReference>
<dbReference type="PANTHER" id="PTHR30146">
    <property type="entry name" value="LACI-RELATED TRANSCRIPTIONAL REPRESSOR"/>
    <property type="match status" value="1"/>
</dbReference>
<dbReference type="EMBL" id="PGET01000001">
    <property type="protein sequence ID" value="PJJ30413.1"/>
    <property type="molecule type" value="Genomic_DNA"/>
</dbReference>
<comment type="caution">
    <text evidence="5">The sequence shown here is derived from an EMBL/GenBank/DDBJ whole genome shotgun (WGS) entry which is preliminary data.</text>
</comment>
<evidence type="ECO:0000256" key="1">
    <source>
        <dbReference type="ARBA" id="ARBA00023015"/>
    </source>
</evidence>
<dbReference type="Proteomes" id="UP000231092">
    <property type="component" value="Unassembled WGS sequence"/>
</dbReference>
<reference evidence="5 6" key="1">
    <citation type="submission" date="2017-11" db="EMBL/GenBank/DDBJ databases">
        <title>Understudied soil microbes with underappreciated capabilities: Untangling the Clostridium saccharolyticum group.</title>
        <authorList>
            <person name="Leschine S."/>
        </authorList>
    </citation>
    <scope>NUCLEOTIDE SEQUENCE [LARGE SCALE GENOMIC DNA]</scope>
    <source>
        <strain evidence="5 6">18A</strain>
    </source>
</reference>
<dbReference type="SUPFAM" id="SSF53822">
    <property type="entry name" value="Periplasmic binding protein-like I"/>
    <property type="match status" value="1"/>
</dbReference>
<evidence type="ECO:0000313" key="5">
    <source>
        <dbReference type="EMBL" id="PJJ30413.1"/>
    </source>
</evidence>
<dbReference type="InterPro" id="IPR010982">
    <property type="entry name" value="Lambda_DNA-bd_dom_sf"/>
</dbReference>
<dbReference type="PANTHER" id="PTHR30146:SF144">
    <property type="entry name" value="LACI-FAMILY TRANSCRIPTION REGULATOR"/>
    <property type="match status" value="1"/>
</dbReference>
<evidence type="ECO:0000313" key="6">
    <source>
        <dbReference type="Proteomes" id="UP000231092"/>
    </source>
</evidence>
<evidence type="ECO:0000256" key="3">
    <source>
        <dbReference type="ARBA" id="ARBA00023163"/>
    </source>
</evidence>
<dbReference type="CDD" id="cd01392">
    <property type="entry name" value="HTH_LacI"/>
    <property type="match status" value="1"/>
</dbReference>
<dbReference type="AlphaFoldDB" id="A0A2M8ZAG0"/>
<evidence type="ECO:0000256" key="2">
    <source>
        <dbReference type="ARBA" id="ARBA00023125"/>
    </source>
</evidence>
<proteinExistence type="predicted"/>
<dbReference type="InterPro" id="IPR025997">
    <property type="entry name" value="SBP_2_dom"/>
</dbReference>
<dbReference type="Gene3D" id="1.10.260.40">
    <property type="entry name" value="lambda repressor-like DNA-binding domains"/>
    <property type="match status" value="1"/>
</dbReference>
<dbReference type="InterPro" id="IPR028082">
    <property type="entry name" value="Peripla_BP_I"/>
</dbReference>
<dbReference type="Gene3D" id="3.40.50.2300">
    <property type="match status" value="2"/>
</dbReference>
<gene>
    <name evidence="5" type="ORF">H171_4018</name>
</gene>
<dbReference type="OrthoDB" id="1938857at2"/>
<dbReference type="RefSeq" id="WP_100306670.1">
    <property type="nucleotide sequence ID" value="NZ_PGET01000001.1"/>
</dbReference>
<dbReference type="SUPFAM" id="SSF47413">
    <property type="entry name" value="lambda repressor-like DNA-binding domains"/>
    <property type="match status" value="1"/>
</dbReference>
<sequence>MKSQITMKDMARHFGVSLNTIHKAIAGKPGVSEATRKKIMDYADANGYKLNAMASFLKRKNIKIAVCLPELDEDSKYFYSYIWQGYRKYMAEWGDLNIQVLEIPYKKGNLMETLRQLEKECEGSDKLDGLLTAPPRDEAGIHVIRQFTDKGVCVVFVTGDNDECGRLGTVVGDYYAAGQIMAEQICNILKEKSRILLMAGDQYKDSHYLVAKGFHEYIRQTRVEYAIEDLFGYYESDRLDESIMQTLTKNPPDAVCCVFARGSAVLYKALKSSGLAGKLPVIANDVFDENVAALKDGTFTNLVFKDPYKQAYLAMKMLCEYLLKDMEPKDRVRKVEIVLIFKSNVNYYWKNIEDMQYLRL</sequence>
<dbReference type="Pfam" id="PF13407">
    <property type="entry name" value="Peripla_BP_4"/>
    <property type="match status" value="1"/>
</dbReference>
<dbReference type="PROSITE" id="PS50932">
    <property type="entry name" value="HTH_LACI_2"/>
    <property type="match status" value="1"/>
</dbReference>
<keyword evidence="3" id="KW-0804">Transcription</keyword>
<organism evidence="5 6">
    <name type="scientific">[Clostridium] celerecrescens 18A</name>
    <dbReference type="NCBI Taxonomy" id="1286362"/>
    <lineage>
        <taxon>Bacteria</taxon>
        <taxon>Bacillati</taxon>
        <taxon>Bacillota</taxon>
        <taxon>Clostridia</taxon>
        <taxon>Lachnospirales</taxon>
        <taxon>Lachnospiraceae</taxon>
        <taxon>Lacrimispora</taxon>
    </lineage>
</organism>
<dbReference type="Pfam" id="PF00356">
    <property type="entry name" value="LacI"/>
    <property type="match status" value="1"/>
</dbReference>
<dbReference type="SMART" id="SM00354">
    <property type="entry name" value="HTH_LACI"/>
    <property type="match status" value="1"/>
</dbReference>
<keyword evidence="2 5" id="KW-0238">DNA-binding</keyword>